<organism evidence="4 5">
    <name type="scientific">Tuber borchii</name>
    <name type="common">White truffle</name>
    <dbReference type="NCBI Taxonomy" id="42251"/>
    <lineage>
        <taxon>Eukaryota</taxon>
        <taxon>Fungi</taxon>
        <taxon>Dikarya</taxon>
        <taxon>Ascomycota</taxon>
        <taxon>Pezizomycotina</taxon>
        <taxon>Pezizomycetes</taxon>
        <taxon>Pezizales</taxon>
        <taxon>Tuberaceae</taxon>
        <taxon>Tuber</taxon>
    </lineage>
</organism>
<keyword evidence="1" id="KW-0489">Methyltransferase</keyword>
<dbReference type="Proteomes" id="UP000244722">
    <property type="component" value="Unassembled WGS sequence"/>
</dbReference>
<evidence type="ECO:0000256" key="1">
    <source>
        <dbReference type="ARBA" id="ARBA00022603"/>
    </source>
</evidence>
<evidence type="ECO:0000313" key="5">
    <source>
        <dbReference type="Proteomes" id="UP000244722"/>
    </source>
</evidence>
<dbReference type="PANTHER" id="PTHR45875">
    <property type="entry name" value="METHYLTRANSFERASE N6AMT1"/>
    <property type="match status" value="1"/>
</dbReference>
<proteinExistence type="predicted"/>
<evidence type="ECO:0000313" key="4">
    <source>
        <dbReference type="EMBL" id="PUU73912.1"/>
    </source>
</evidence>
<name>A0A2T6ZEK9_TUBBO</name>
<dbReference type="GO" id="GO:0008276">
    <property type="term" value="F:protein methyltransferase activity"/>
    <property type="evidence" value="ECO:0007669"/>
    <property type="project" value="TreeGrafter"/>
</dbReference>
<dbReference type="EMBL" id="NESQ01000334">
    <property type="protein sequence ID" value="PUU73912.1"/>
    <property type="molecule type" value="Genomic_DNA"/>
</dbReference>
<dbReference type="GO" id="GO:0035657">
    <property type="term" value="C:eRF1 methyltransferase complex"/>
    <property type="evidence" value="ECO:0007669"/>
    <property type="project" value="TreeGrafter"/>
</dbReference>
<dbReference type="GO" id="GO:0032259">
    <property type="term" value="P:methylation"/>
    <property type="evidence" value="ECO:0007669"/>
    <property type="project" value="UniProtKB-KW"/>
</dbReference>
<dbReference type="InterPro" id="IPR029063">
    <property type="entry name" value="SAM-dependent_MTases_sf"/>
</dbReference>
<reference evidence="4 5" key="1">
    <citation type="submission" date="2017-04" db="EMBL/GenBank/DDBJ databases">
        <title>Draft genome sequence of Tuber borchii Vittad., a whitish edible truffle.</title>
        <authorList>
            <consortium name="DOE Joint Genome Institute"/>
            <person name="Murat C."/>
            <person name="Kuo A."/>
            <person name="Barry K.W."/>
            <person name="Clum A."/>
            <person name="Dockter R.B."/>
            <person name="Fauchery L."/>
            <person name="Iotti M."/>
            <person name="Kohler A."/>
            <person name="Labutti K."/>
            <person name="Lindquist E.A."/>
            <person name="Lipzen A."/>
            <person name="Ohm R.A."/>
            <person name="Wang M."/>
            <person name="Grigoriev I.V."/>
            <person name="Zambonelli A."/>
            <person name="Martin F.M."/>
        </authorList>
    </citation>
    <scope>NUCLEOTIDE SEQUENCE [LARGE SCALE GENOMIC DNA]</scope>
    <source>
        <strain evidence="4 5">Tbo3840</strain>
    </source>
</reference>
<dbReference type="STRING" id="42251.A0A2T6ZEK9"/>
<dbReference type="GO" id="GO:0008757">
    <property type="term" value="F:S-adenosylmethionine-dependent methyltransferase activity"/>
    <property type="evidence" value="ECO:0007669"/>
    <property type="project" value="TreeGrafter"/>
</dbReference>
<sequence>MLPTPTASHLSSNHIYEPSDDTFLLLNTLTPPIPLSTLPLSANLLPPSSPRTRQRSITTLSTEISPHAPKTTKQTVAASLTKESGYFLGAIRTDLATGLRSGVADMLVFNSPYVPTEVVEDGDGEEGWIRVACGRGVDGTEVTNRVLEGLSEYLSECGVGNKPKMVAERLEMVKKVGTSGRKGGWEVLGICRVMKW</sequence>
<dbReference type="InterPro" id="IPR052190">
    <property type="entry name" value="Euk-Arch_PrmC-MTase"/>
</dbReference>
<dbReference type="AlphaFoldDB" id="A0A2T6ZEK9"/>
<comment type="caution">
    <text evidence="4">The sequence shown here is derived from an EMBL/GenBank/DDBJ whole genome shotgun (WGS) entry which is preliminary data.</text>
</comment>
<evidence type="ECO:0000256" key="3">
    <source>
        <dbReference type="ARBA" id="ARBA00022691"/>
    </source>
</evidence>
<dbReference type="OrthoDB" id="406152at2759"/>
<dbReference type="PANTHER" id="PTHR45875:SF1">
    <property type="entry name" value="METHYLTRANSFERASE N6AMT1"/>
    <property type="match status" value="1"/>
</dbReference>
<protein>
    <submittedName>
        <fullName evidence="4">Uncharacterized protein</fullName>
    </submittedName>
</protein>
<dbReference type="Gene3D" id="3.40.50.150">
    <property type="entry name" value="Vaccinia Virus protein VP39"/>
    <property type="match status" value="1"/>
</dbReference>
<keyword evidence="5" id="KW-1185">Reference proteome</keyword>
<evidence type="ECO:0000256" key="2">
    <source>
        <dbReference type="ARBA" id="ARBA00022679"/>
    </source>
</evidence>
<gene>
    <name evidence="4" type="ORF">B9Z19DRAFT_1103715</name>
</gene>
<keyword evidence="3" id="KW-0949">S-adenosyl-L-methionine</keyword>
<keyword evidence="2" id="KW-0808">Transferase</keyword>
<accession>A0A2T6ZEK9</accession>